<comment type="caution">
    <text evidence="1">The sequence shown here is derived from an EMBL/GenBank/DDBJ whole genome shotgun (WGS) entry which is preliminary data.</text>
</comment>
<dbReference type="RefSeq" id="WP_344595272.1">
    <property type="nucleotide sequence ID" value="NZ_BAAARW010000029.1"/>
</dbReference>
<reference evidence="1 2" key="1">
    <citation type="journal article" date="2019" name="Int. J. Syst. Evol. Microbiol.">
        <title>The Global Catalogue of Microorganisms (GCM) 10K type strain sequencing project: providing services to taxonomists for standard genome sequencing and annotation.</title>
        <authorList>
            <consortium name="The Broad Institute Genomics Platform"/>
            <consortium name="The Broad Institute Genome Sequencing Center for Infectious Disease"/>
            <person name="Wu L."/>
            <person name="Ma J."/>
        </authorList>
    </citation>
    <scope>NUCLEOTIDE SEQUENCE [LARGE SCALE GENOMIC DNA]</scope>
    <source>
        <strain evidence="1 2">JCM 3325</strain>
    </source>
</reference>
<dbReference type="Pfam" id="PF08974">
    <property type="entry name" value="DUF1877"/>
    <property type="match status" value="1"/>
</dbReference>
<evidence type="ECO:0000313" key="1">
    <source>
        <dbReference type="EMBL" id="GAA2445325.1"/>
    </source>
</evidence>
<organism evidence="1 2">
    <name type="scientific">Actinomadura vinacea</name>
    <dbReference type="NCBI Taxonomy" id="115336"/>
    <lineage>
        <taxon>Bacteria</taxon>
        <taxon>Bacillati</taxon>
        <taxon>Actinomycetota</taxon>
        <taxon>Actinomycetes</taxon>
        <taxon>Streptosporangiales</taxon>
        <taxon>Thermomonosporaceae</taxon>
        <taxon>Actinomadura</taxon>
    </lineage>
</organism>
<gene>
    <name evidence="1" type="ORF">GCM10010191_72770</name>
</gene>
<sequence>MGYWMWLTRYDSAEVAALLDHPHGLGAGLKRLWDVWDDLPTGHGYDPSGSLRKLEEVETHRAWDALDVLLTGHPNEDYENLSGEPPARDAVMGGLTMNETGEGSLLRVPRLLRPDQVRAVDGFLRDLDRDALIRERHAFLKEVQPYSFEGWGRQLDGQAEDMVEHGALARAFDTVRDFYARAAAGDNAVIKEIF</sequence>
<dbReference type="EMBL" id="BAAARW010000029">
    <property type="protein sequence ID" value="GAA2445325.1"/>
    <property type="molecule type" value="Genomic_DNA"/>
</dbReference>
<evidence type="ECO:0000313" key="2">
    <source>
        <dbReference type="Proteomes" id="UP001501231"/>
    </source>
</evidence>
<proteinExistence type="predicted"/>
<dbReference type="InterPro" id="IPR035944">
    <property type="entry name" value="YfbM-like_sf"/>
</dbReference>
<dbReference type="Proteomes" id="UP001501231">
    <property type="component" value="Unassembled WGS sequence"/>
</dbReference>
<evidence type="ECO:0008006" key="3">
    <source>
        <dbReference type="Google" id="ProtNLM"/>
    </source>
</evidence>
<accession>A0ABN3K3F4</accession>
<name>A0ABN3K3F4_9ACTN</name>
<dbReference type="Gene3D" id="3.40.1760.10">
    <property type="entry name" value="YfbM-like super family"/>
    <property type="match status" value="1"/>
</dbReference>
<protein>
    <recommendedName>
        <fullName evidence="3">DUF1877 family protein</fullName>
    </recommendedName>
</protein>
<keyword evidence="2" id="KW-1185">Reference proteome</keyword>
<dbReference type="SUPFAM" id="SSF111069">
    <property type="entry name" value="Hypothetical protein yfbM"/>
    <property type="match status" value="1"/>
</dbReference>
<dbReference type="InterPro" id="IPR015068">
    <property type="entry name" value="DUF1877"/>
</dbReference>